<evidence type="ECO:0000313" key="1">
    <source>
        <dbReference type="EMBL" id="ROP34732.1"/>
    </source>
</evidence>
<name>A0A3N1GXD0_9ACTN</name>
<comment type="caution">
    <text evidence="1">The sequence shown here is derived from an EMBL/GenBank/DDBJ whole genome shotgun (WGS) entry which is preliminary data.</text>
</comment>
<evidence type="ECO:0000313" key="2">
    <source>
        <dbReference type="Proteomes" id="UP000276232"/>
    </source>
</evidence>
<dbReference type="Proteomes" id="UP000276232">
    <property type="component" value="Unassembled WGS sequence"/>
</dbReference>
<sequence length="119" mass="13379">MHPLATRRRSQPAPPWAVVEALVRPDGDPARPWLLLQPGEVRPLVLEAGPAHVLWSSPWPGRPGLRVRLDVTARADGADGADLRWTLLGEAPLPLDEVRPLRRRLDELLNRDLRQSFDQ</sequence>
<organism evidence="1 2">
    <name type="scientific">Pseudokineococcus lusitanus</name>
    <dbReference type="NCBI Taxonomy" id="763993"/>
    <lineage>
        <taxon>Bacteria</taxon>
        <taxon>Bacillati</taxon>
        <taxon>Actinomycetota</taxon>
        <taxon>Actinomycetes</taxon>
        <taxon>Kineosporiales</taxon>
        <taxon>Kineosporiaceae</taxon>
        <taxon>Pseudokineococcus</taxon>
    </lineage>
</organism>
<reference evidence="1 2" key="1">
    <citation type="journal article" date="2015" name="Stand. Genomic Sci.">
        <title>Genomic Encyclopedia of Bacterial and Archaeal Type Strains, Phase III: the genomes of soil and plant-associated and newly described type strains.</title>
        <authorList>
            <person name="Whitman W.B."/>
            <person name="Woyke T."/>
            <person name="Klenk H.P."/>
            <person name="Zhou Y."/>
            <person name="Lilburn T.G."/>
            <person name="Beck B.J."/>
            <person name="De Vos P."/>
            <person name="Vandamme P."/>
            <person name="Eisen J.A."/>
            <person name="Garrity G."/>
            <person name="Hugenholtz P."/>
            <person name="Kyrpides N.C."/>
        </authorList>
    </citation>
    <scope>NUCLEOTIDE SEQUENCE [LARGE SCALE GENOMIC DNA]</scope>
    <source>
        <strain evidence="1 2">CECT 7306</strain>
    </source>
</reference>
<evidence type="ECO:0008006" key="3">
    <source>
        <dbReference type="Google" id="ProtNLM"/>
    </source>
</evidence>
<keyword evidence="2" id="KW-1185">Reference proteome</keyword>
<gene>
    <name evidence="1" type="ORF">EDC03_2554</name>
</gene>
<protein>
    <recommendedName>
        <fullName evidence="3">Polyketide cyclase/dehydrase/lipid transport protein</fullName>
    </recommendedName>
</protein>
<dbReference type="EMBL" id="RJKN01000006">
    <property type="protein sequence ID" value="ROP34732.1"/>
    <property type="molecule type" value="Genomic_DNA"/>
</dbReference>
<proteinExistence type="predicted"/>
<dbReference type="AlphaFoldDB" id="A0A3N1GXD0"/>
<dbReference type="OrthoDB" id="3623843at2"/>
<dbReference type="RefSeq" id="WP_123380611.1">
    <property type="nucleotide sequence ID" value="NZ_RJKN01000006.1"/>
</dbReference>
<dbReference type="InParanoid" id="A0A3N1GXD0"/>
<accession>A0A3N1GXD0</accession>